<evidence type="ECO:0000256" key="4">
    <source>
        <dbReference type="ARBA" id="ARBA00022729"/>
    </source>
</evidence>
<proteinExistence type="inferred from homology"/>
<dbReference type="PANTHER" id="PTHR31080">
    <property type="entry name" value="PECTINESTERASE INHIBITOR-LIKE"/>
    <property type="match status" value="1"/>
</dbReference>
<dbReference type="PANTHER" id="PTHR31080:SF110">
    <property type="entry name" value="PECTINESTERASE INHIBITOR 3"/>
    <property type="match status" value="1"/>
</dbReference>
<name>A0AAD1ZBB0_9LAMI</name>
<keyword evidence="4 7" id="KW-0732">Signal</keyword>
<evidence type="ECO:0000256" key="7">
    <source>
        <dbReference type="SAM" id="SignalP"/>
    </source>
</evidence>
<dbReference type="CDD" id="cd15798">
    <property type="entry name" value="PMEI-like_3"/>
    <property type="match status" value="1"/>
</dbReference>
<accession>A0AAD1ZBB0</accession>
<keyword evidence="3" id="KW-0964">Secreted</keyword>
<evidence type="ECO:0000256" key="5">
    <source>
        <dbReference type="ARBA" id="ARBA00023157"/>
    </source>
</evidence>
<keyword evidence="5" id="KW-1015">Disulfide bond</keyword>
<organism evidence="9 10">
    <name type="scientific">Fraxinus pennsylvanica</name>
    <dbReference type="NCBI Taxonomy" id="56036"/>
    <lineage>
        <taxon>Eukaryota</taxon>
        <taxon>Viridiplantae</taxon>
        <taxon>Streptophyta</taxon>
        <taxon>Embryophyta</taxon>
        <taxon>Tracheophyta</taxon>
        <taxon>Spermatophyta</taxon>
        <taxon>Magnoliopsida</taxon>
        <taxon>eudicotyledons</taxon>
        <taxon>Gunneridae</taxon>
        <taxon>Pentapetalae</taxon>
        <taxon>asterids</taxon>
        <taxon>lamiids</taxon>
        <taxon>Lamiales</taxon>
        <taxon>Oleaceae</taxon>
        <taxon>Oleeae</taxon>
        <taxon>Fraxinus</taxon>
    </lineage>
</organism>
<evidence type="ECO:0000256" key="3">
    <source>
        <dbReference type="ARBA" id="ARBA00022525"/>
    </source>
</evidence>
<sequence>MRSLFYLYYLILLLSLISAYAKNHNNADLVRTSCAHASYPDICLRTLSSYSGVTNTPRNLARAGVKVSLSRSKAAANFLAQLKSQSKREKIALRDCIELMGNSMDELSETLSELQHLRSGDFRWHMSNVETWVSAALTNENTCLDGFKEVEGYTRSDVKKKITNVARVTSNALYLIDLLDNSHGKTVEISTAAQEGTTTAGSSGALIHSCRLCPPRATEQHSCEASLYLCTATISSGGGSADMDQA</sequence>
<comment type="similarity">
    <text evidence="6">Belongs to the PMEI family.</text>
</comment>
<evidence type="ECO:0000256" key="2">
    <source>
        <dbReference type="ARBA" id="ARBA00022523"/>
    </source>
</evidence>
<feature type="chain" id="PRO_5042234788" description="Pectinesterase inhibitor domain-containing protein" evidence="7">
    <location>
        <begin position="22"/>
        <end position="246"/>
    </location>
</feature>
<dbReference type="Pfam" id="PF04043">
    <property type="entry name" value="PMEI"/>
    <property type="match status" value="1"/>
</dbReference>
<dbReference type="InterPro" id="IPR051955">
    <property type="entry name" value="PME_Inhibitor"/>
</dbReference>
<dbReference type="SMART" id="SM00856">
    <property type="entry name" value="PMEI"/>
    <property type="match status" value="1"/>
</dbReference>
<evidence type="ECO:0000313" key="9">
    <source>
        <dbReference type="EMBL" id="CAI9766607.1"/>
    </source>
</evidence>
<evidence type="ECO:0000259" key="8">
    <source>
        <dbReference type="SMART" id="SM00856"/>
    </source>
</evidence>
<dbReference type="InterPro" id="IPR006501">
    <property type="entry name" value="Pectinesterase_inhib_dom"/>
</dbReference>
<dbReference type="NCBIfam" id="TIGR01614">
    <property type="entry name" value="PME_inhib"/>
    <property type="match status" value="1"/>
</dbReference>
<keyword evidence="2" id="KW-0052">Apoplast</keyword>
<evidence type="ECO:0000256" key="1">
    <source>
        <dbReference type="ARBA" id="ARBA00004271"/>
    </source>
</evidence>
<evidence type="ECO:0000256" key="6">
    <source>
        <dbReference type="ARBA" id="ARBA00038471"/>
    </source>
</evidence>
<dbReference type="FunFam" id="1.20.140.40:FF:000006">
    <property type="entry name" value="Pectinesterase inhibitor 3"/>
    <property type="match status" value="1"/>
</dbReference>
<dbReference type="SUPFAM" id="SSF101148">
    <property type="entry name" value="Plant invertase/pectin methylesterase inhibitor"/>
    <property type="match status" value="1"/>
</dbReference>
<dbReference type="Gene3D" id="1.20.140.40">
    <property type="entry name" value="Invertase/pectin methylesterase inhibitor family protein"/>
    <property type="match status" value="1"/>
</dbReference>
<dbReference type="InterPro" id="IPR035513">
    <property type="entry name" value="Invertase/methylesterase_inhib"/>
</dbReference>
<comment type="subcellular location">
    <subcellularLocation>
        <location evidence="1">Secreted</location>
        <location evidence="1">Extracellular space</location>
        <location evidence="1">Apoplast</location>
    </subcellularLocation>
</comment>
<gene>
    <name evidence="9" type="ORF">FPE_LOCUS14037</name>
</gene>
<keyword evidence="10" id="KW-1185">Reference proteome</keyword>
<evidence type="ECO:0000313" key="10">
    <source>
        <dbReference type="Proteomes" id="UP000834106"/>
    </source>
</evidence>
<reference evidence="9" key="1">
    <citation type="submission" date="2023-05" db="EMBL/GenBank/DDBJ databases">
        <authorList>
            <person name="Huff M."/>
        </authorList>
    </citation>
    <scope>NUCLEOTIDE SEQUENCE</scope>
</reference>
<dbReference type="Proteomes" id="UP000834106">
    <property type="component" value="Chromosome 8"/>
</dbReference>
<dbReference type="GO" id="GO:0048046">
    <property type="term" value="C:apoplast"/>
    <property type="evidence" value="ECO:0007669"/>
    <property type="project" value="UniProtKB-SubCell"/>
</dbReference>
<dbReference type="EMBL" id="OU503043">
    <property type="protein sequence ID" value="CAI9766607.1"/>
    <property type="molecule type" value="Genomic_DNA"/>
</dbReference>
<dbReference type="AlphaFoldDB" id="A0AAD1ZBB0"/>
<protein>
    <recommendedName>
        <fullName evidence="8">Pectinesterase inhibitor domain-containing protein</fullName>
    </recommendedName>
</protein>
<dbReference type="GO" id="GO:0004857">
    <property type="term" value="F:enzyme inhibitor activity"/>
    <property type="evidence" value="ECO:0007669"/>
    <property type="project" value="InterPro"/>
</dbReference>
<feature type="signal peptide" evidence="7">
    <location>
        <begin position="1"/>
        <end position="21"/>
    </location>
</feature>
<feature type="domain" description="Pectinesterase inhibitor" evidence="8">
    <location>
        <begin position="25"/>
        <end position="175"/>
    </location>
</feature>